<evidence type="ECO:0000256" key="2">
    <source>
        <dbReference type="ARBA" id="ARBA00023125"/>
    </source>
</evidence>
<evidence type="ECO:0000256" key="1">
    <source>
        <dbReference type="ARBA" id="ARBA00023015"/>
    </source>
</evidence>
<dbReference type="InterPro" id="IPR009057">
    <property type="entry name" value="Homeodomain-like_sf"/>
</dbReference>
<evidence type="ECO:0000256" key="4">
    <source>
        <dbReference type="PROSITE-ProRule" id="PRU00335"/>
    </source>
</evidence>
<dbReference type="Pfam" id="PF00440">
    <property type="entry name" value="TetR_N"/>
    <property type="match status" value="1"/>
</dbReference>
<evidence type="ECO:0000259" key="5">
    <source>
        <dbReference type="PROSITE" id="PS50977"/>
    </source>
</evidence>
<dbReference type="PANTHER" id="PTHR30055">
    <property type="entry name" value="HTH-TYPE TRANSCRIPTIONAL REGULATOR RUTR"/>
    <property type="match status" value="1"/>
</dbReference>
<comment type="caution">
    <text evidence="6">The sequence shown here is derived from an EMBL/GenBank/DDBJ whole genome shotgun (WGS) entry which is preliminary data.</text>
</comment>
<reference evidence="6 7" key="1">
    <citation type="submission" date="2019-07" db="EMBL/GenBank/DDBJ databases">
        <title>R&amp;d 2014.</title>
        <authorList>
            <person name="Klenk H.-P."/>
        </authorList>
    </citation>
    <scope>NUCLEOTIDE SEQUENCE [LARGE SCALE GENOMIC DNA]</scope>
    <source>
        <strain evidence="6 7">DSM 43868</strain>
    </source>
</reference>
<evidence type="ECO:0000256" key="3">
    <source>
        <dbReference type="ARBA" id="ARBA00023163"/>
    </source>
</evidence>
<dbReference type="InterPro" id="IPR036271">
    <property type="entry name" value="Tet_transcr_reg_TetR-rel_C_sf"/>
</dbReference>
<dbReference type="PROSITE" id="PS50977">
    <property type="entry name" value="HTH_TETR_2"/>
    <property type="match status" value="1"/>
</dbReference>
<dbReference type="RefSeq" id="WP_145776575.1">
    <property type="nucleotide sequence ID" value="NZ_BAAATQ010000118.1"/>
</dbReference>
<keyword evidence="1" id="KW-0805">Transcription regulation</keyword>
<proteinExistence type="predicted"/>
<dbReference type="InterPro" id="IPR004111">
    <property type="entry name" value="Repressor_TetR_C"/>
</dbReference>
<feature type="domain" description="HTH tetR-type" evidence="5">
    <location>
        <begin position="16"/>
        <end position="76"/>
    </location>
</feature>
<dbReference type="Pfam" id="PF02909">
    <property type="entry name" value="TetR_C_1"/>
    <property type="match status" value="1"/>
</dbReference>
<feature type="DNA-binding region" description="H-T-H motif" evidence="4">
    <location>
        <begin position="39"/>
        <end position="58"/>
    </location>
</feature>
<dbReference type="Gene3D" id="1.10.357.10">
    <property type="entry name" value="Tetracycline Repressor, domain 2"/>
    <property type="match status" value="1"/>
</dbReference>
<gene>
    <name evidence="6" type="ORF">JD77_05264</name>
</gene>
<dbReference type="Gene3D" id="1.10.10.60">
    <property type="entry name" value="Homeodomain-like"/>
    <property type="match status" value="1"/>
</dbReference>
<dbReference type="OrthoDB" id="3818006at2"/>
<protein>
    <submittedName>
        <fullName evidence="6">TetR family transcriptional regulator</fullName>
    </submittedName>
</protein>
<dbReference type="GO" id="GO:0000976">
    <property type="term" value="F:transcription cis-regulatory region binding"/>
    <property type="evidence" value="ECO:0007669"/>
    <property type="project" value="TreeGrafter"/>
</dbReference>
<dbReference type="Proteomes" id="UP000319825">
    <property type="component" value="Unassembled WGS sequence"/>
</dbReference>
<evidence type="ECO:0000313" key="7">
    <source>
        <dbReference type="Proteomes" id="UP000319825"/>
    </source>
</evidence>
<dbReference type="InterPro" id="IPR050109">
    <property type="entry name" value="HTH-type_TetR-like_transc_reg"/>
</dbReference>
<dbReference type="SUPFAM" id="SSF48498">
    <property type="entry name" value="Tetracyclin repressor-like, C-terminal domain"/>
    <property type="match status" value="1"/>
</dbReference>
<keyword evidence="3" id="KW-0804">Transcription</keyword>
<keyword evidence="7" id="KW-1185">Reference proteome</keyword>
<dbReference type="InterPro" id="IPR001647">
    <property type="entry name" value="HTH_TetR"/>
</dbReference>
<accession>A0A562IHM3</accession>
<dbReference type="GO" id="GO:0045892">
    <property type="term" value="P:negative regulation of DNA-templated transcription"/>
    <property type="evidence" value="ECO:0007669"/>
    <property type="project" value="InterPro"/>
</dbReference>
<dbReference type="EMBL" id="VLKE01000001">
    <property type="protein sequence ID" value="TWH70243.1"/>
    <property type="molecule type" value="Genomic_DNA"/>
</dbReference>
<dbReference type="AlphaFoldDB" id="A0A562IHM3"/>
<dbReference type="GO" id="GO:0003700">
    <property type="term" value="F:DNA-binding transcription factor activity"/>
    <property type="evidence" value="ECO:0007669"/>
    <property type="project" value="TreeGrafter"/>
</dbReference>
<keyword evidence="2 4" id="KW-0238">DNA-binding</keyword>
<name>A0A562IHM3_MICOL</name>
<organism evidence="6 7">
    <name type="scientific">Micromonospora olivasterospora</name>
    <dbReference type="NCBI Taxonomy" id="1880"/>
    <lineage>
        <taxon>Bacteria</taxon>
        <taxon>Bacillati</taxon>
        <taxon>Actinomycetota</taxon>
        <taxon>Actinomycetes</taxon>
        <taxon>Micromonosporales</taxon>
        <taxon>Micromonosporaceae</taxon>
        <taxon>Micromonospora</taxon>
    </lineage>
</organism>
<evidence type="ECO:0000313" key="6">
    <source>
        <dbReference type="EMBL" id="TWH70243.1"/>
    </source>
</evidence>
<dbReference type="SUPFAM" id="SSF46689">
    <property type="entry name" value="Homeodomain-like"/>
    <property type="match status" value="1"/>
</dbReference>
<dbReference type="PANTHER" id="PTHR30055:SF151">
    <property type="entry name" value="TRANSCRIPTIONAL REGULATORY PROTEIN"/>
    <property type="match status" value="1"/>
</dbReference>
<sequence>MSVIWERPAPARRGVDLDLERIVAAATAVADSEGLEAVTLRRVAADLGVLPMRLYTHLGTKDDLLDLMLDTAYGQVESPSGTDWREILTALARRLRAVAQRHPWLPRLMGARDPIGPHGLRLTEHVWQTLHALDPTPATAAARAAAFIGYVTGALQQQTGAPNDEQVRRYLAAAVAGGALPTLARVFAELTPTDTYELGLRVVLDGIGAAGGSEPDRSQGTGRARR</sequence>